<dbReference type="InterPro" id="IPR055282">
    <property type="entry name" value="PPI1-4"/>
</dbReference>
<keyword evidence="12" id="KW-1185">Reference proteome</keyword>
<feature type="coiled-coil region" evidence="10">
    <location>
        <begin position="285"/>
        <end position="312"/>
    </location>
</feature>
<dbReference type="PANTHER" id="PTHR32219">
    <property type="entry name" value="RNA-BINDING PROTEIN YLMH-RELATED"/>
    <property type="match status" value="1"/>
</dbReference>
<name>A0A2P5FDX3_TREOI</name>
<keyword evidence="7 10" id="KW-0175">Coiled coil</keyword>
<dbReference type="Proteomes" id="UP000237000">
    <property type="component" value="Unassembled WGS sequence"/>
</dbReference>
<evidence type="ECO:0000256" key="9">
    <source>
        <dbReference type="ARBA" id="ARBA00038080"/>
    </source>
</evidence>
<evidence type="ECO:0000256" key="5">
    <source>
        <dbReference type="ARBA" id="ARBA00022824"/>
    </source>
</evidence>
<proteinExistence type="inferred from homology"/>
<dbReference type="GO" id="GO:0005789">
    <property type="term" value="C:endoplasmic reticulum membrane"/>
    <property type="evidence" value="ECO:0007669"/>
    <property type="project" value="UniProtKB-SubCell"/>
</dbReference>
<dbReference type="InParanoid" id="A0A2P5FDX3"/>
<keyword evidence="8" id="KW-0472">Membrane</keyword>
<comment type="similarity">
    <text evidence="9">Belongs to the plant Proton pump-interactor protein family.</text>
</comment>
<evidence type="ECO:0000313" key="12">
    <source>
        <dbReference type="Proteomes" id="UP000237000"/>
    </source>
</evidence>
<evidence type="ECO:0000313" key="11">
    <source>
        <dbReference type="EMBL" id="PON95997.1"/>
    </source>
</evidence>
<evidence type="ECO:0000256" key="6">
    <source>
        <dbReference type="ARBA" id="ARBA00022989"/>
    </source>
</evidence>
<evidence type="ECO:0000256" key="8">
    <source>
        <dbReference type="ARBA" id="ARBA00023136"/>
    </source>
</evidence>
<evidence type="ECO:0008006" key="13">
    <source>
        <dbReference type="Google" id="ProtNLM"/>
    </source>
</evidence>
<dbReference type="STRING" id="63057.A0A2P5FDX3"/>
<evidence type="ECO:0000256" key="2">
    <source>
        <dbReference type="ARBA" id="ARBA00004389"/>
    </source>
</evidence>
<comment type="subcellular location">
    <subcellularLocation>
        <location evidence="1">Cell membrane</location>
        <topology evidence="1">Single-pass membrane protein</topology>
    </subcellularLocation>
    <subcellularLocation>
        <location evidence="2">Endoplasmic reticulum membrane</location>
        <topology evidence="2">Single-pass membrane protein</topology>
    </subcellularLocation>
</comment>
<dbReference type="EMBL" id="JXTC01000041">
    <property type="protein sequence ID" value="PON95997.1"/>
    <property type="molecule type" value="Genomic_DNA"/>
</dbReference>
<dbReference type="PANTHER" id="PTHR32219:SF16">
    <property type="entry name" value="CORE-2_I-BRANCHING BETA-1,6-N-ACETYLGLUCOSAMINYLTRANSFERASE FAMILY PROTEIN"/>
    <property type="match status" value="1"/>
</dbReference>
<keyword evidence="5" id="KW-0256">Endoplasmic reticulum</keyword>
<evidence type="ECO:0000256" key="3">
    <source>
        <dbReference type="ARBA" id="ARBA00022475"/>
    </source>
</evidence>
<protein>
    <recommendedName>
        <fullName evidence="13">Proton pump-interactor</fullName>
    </recommendedName>
</protein>
<evidence type="ECO:0000256" key="10">
    <source>
        <dbReference type="SAM" id="Coils"/>
    </source>
</evidence>
<accession>A0A2P5FDX3</accession>
<comment type="caution">
    <text evidence="11">The sequence shown here is derived from an EMBL/GenBank/DDBJ whole genome shotgun (WGS) entry which is preliminary data.</text>
</comment>
<keyword evidence="3" id="KW-1003">Cell membrane</keyword>
<gene>
    <name evidence="11" type="ORF">TorRG33x02_082450</name>
</gene>
<evidence type="ECO:0000256" key="1">
    <source>
        <dbReference type="ARBA" id="ARBA00004162"/>
    </source>
</evidence>
<dbReference type="GO" id="GO:0005886">
    <property type="term" value="C:plasma membrane"/>
    <property type="evidence" value="ECO:0007669"/>
    <property type="project" value="UniProtKB-SubCell"/>
</dbReference>
<evidence type="ECO:0000256" key="7">
    <source>
        <dbReference type="ARBA" id="ARBA00023054"/>
    </source>
</evidence>
<dbReference type="OrthoDB" id="1159798at2759"/>
<sequence>MEEVEANYFLKIENQIYKFNLLGDKHNACTNESKKPDIPEPKGPKHEDYPNLITTEIVKLINKLYQEKLDIIQTQEMEGYRNCISYELQALYHREAQIVHKMTQNWKKLDIFKSFLDKLNLANNYEGEFTQSYLSREEVDKHKLHFRIRHGTRSSLVKEKQLFKRINAGQQMDVVDYSSRENEVNNLELHFHIRDGSTSSLGREKQLCKKKAGQRKVVVDYYSSREEEINNSSLLYRQMRCEKIYREGAKDRLKEIIEQREWRLKDTIAEAIVQGKTQNNLNSNKKAIRDEMKVLCDELEELRKRKMGLGEEIGCHKRKLKNVEKEISSISKKQGLDINKYQKKRKEAYEYLLKLIKQQDTTL</sequence>
<organism evidence="11 12">
    <name type="scientific">Trema orientale</name>
    <name type="common">Charcoal tree</name>
    <name type="synonym">Celtis orientalis</name>
    <dbReference type="NCBI Taxonomy" id="63057"/>
    <lineage>
        <taxon>Eukaryota</taxon>
        <taxon>Viridiplantae</taxon>
        <taxon>Streptophyta</taxon>
        <taxon>Embryophyta</taxon>
        <taxon>Tracheophyta</taxon>
        <taxon>Spermatophyta</taxon>
        <taxon>Magnoliopsida</taxon>
        <taxon>eudicotyledons</taxon>
        <taxon>Gunneridae</taxon>
        <taxon>Pentapetalae</taxon>
        <taxon>rosids</taxon>
        <taxon>fabids</taxon>
        <taxon>Rosales</taxon>
        <taxon>Cannabaceae</taxon>
        <taxon>Trema</taxon>
    </lineage>
</organism>
<keyword evidence="6" id="KW-1133">Transmembrane helix</keyword>
<reference evidence="12" key="1">
    <citation type="submission" date="2016-06" db="EMBL/GenBank/DDBJ databases">
        <title>Parallel loss of symbiosis genes in relatives of nitrogen-fixing non-legume Parasponia.</title>
        <authorList>
            <person name="Van Velzen R."/>
            <person name="Holmer R."/>
            <person name="Bu F."/>
            <person name="Rutten L."/>
            <person name="Van Zeijl A."/>
            <person name="Liu W."/>
            <person name="Santuari L."/>
            <person name="Cao Q."/>
            <person name="Sharma T."/>
            <person name="Shen D."/>
            <person name="Roswanjaya Y."/>
            <person name="Wardhani T."/>
            <person name="Kalhor M.S."/>
            <person name="Jansen J."/>
            <person name="Van den Hoogen J."/>
            <person name="Gungor B."/>
            <person name="Hartog M."/>
            <person name="Hontelez J."/>
            <person name="Verver J."/>
            <person name="Yang W.-C."/>
            <person name="Schijlen E."/>
            <person name="Repin R."/>
            <person name="Schilthuizen M."/>
            <person name="Schranz E."/>
            <person name="Heidstra R."/>
            <person name="Miyata K."/>
            <person name="Fedorova E."/>
            <person name="Kohlen W."/>
            <person name="Bisseling T."/>
            <person name="Smit S."/>
            <person name="Geurts R."/>
        </authorList>
    </citation>
    <scope>NUCLEOTIDE SEQUENCE [LARGE SCALE GENOMIC DNA]</scope>
    <source>
        <strain evidence="12">cv. RG33-2</strain>
    </source>
</reference>
<evidence type="ECO:0000256" key="4">
    <source>
        <dbReference type="ARBA" id="ARBA00022692"/>
    </source>
</evidence>
<dbReference type="AlphaFoldDB" id="A0A2P5FDX3"/>
<keyword evidence="4" id="KW-0812">Transmembrane</keyword>